<dbReference type="AlphaFoldDB" id="A0A564XYD2"/>
<protein>
    <submittedName>
        <fullName evidence="1">Uncharacterized protein</fullName>
    </submittedName>
</protein>
<organism evidence="1 2">
    <name type="scientific">Hymenolepis diminuta</name>
    <name type="common">Rat tapeworm</name>
    <dbReference type="NCBI Taxonomy" id="6216"/>
    <lineage>
        <taxon>Eukaryota</taxon>
        <taxon>Metazoa</taxon>
        <taxon>Spiralia</taxon>
        <taxon>Lophotrochozoa</taxon>
        <taxon>Platyhelminthes</taxon>
        <taxon>Cestoda</taxon>
        <taxon>Eucestoda</taxon>
        <taxon>Cyclophyllidea</taxon>
        <taxon>Hymenolepididae</taxon>
        <taxon>Hymenolepis</taxon>
    </lineage>
</organism>
<evidence type="ECO:0000313" key="2">
    <source>
        <dbReference type="Proteomes" id="UP000321570"/>
    </source>
</evidence>
<proteinExistence type="predicted"/>
<dbReference type="EMBL" id="CABIJS010000023">
    <property type="protein sequence ID" value="VUZ39990.1"/>
    <property type="molecule type" value="Genomic_DNA"/>
</dbReference>
<evidence type="ECO:0000313" key="1">
    <source>
        <dbReference type="EMBL" id="VUZ39990.1"/>
    </source>
</evidence>
<name>A0A564XYD2_HYMDI</name>
<reference evidence="1 2" key="1">
    <citation type="submission" date="2019-07" db="EMBL/GenBank/DDBJ databases">
        <authorList>
            <person name="Jastrzebski P J."/>
            <person name="Paukszto L."/>
            <person name="Jastrzebski P J."/>
        </authorList>
    </citation>
    <scope>NUCLEOTIDE SEQUENCE [LARGE SCALE GENOMIC DNA]</scope>
    <source>
        <strain evidence="1 2">WMS-il1</strain>
    </source>
</reference>
<dbReference type="Proteomes" id="UP000321570">
    <property type="component" value="Unassembled WGS sequence"/>
</dbReference>
<keyword evidence="2" id="KW-1185">Reference proteome</keyword>
<gene>
    <name evidence="1" type="ORF">WMSIL1_LOCUS1127</name>
</gene>
<sequence length="51" mass="6154">MLKTRTILSLIVFLKPMWKKKRRPLTFIPSLKVKRLNPSSRYSETVRIFFS</sequence>
<accession>A0A564XYD2</accession>